<protein>
    <recommendedName>
        <fullName evidence="4">Bypass of forespore C C-terminal domain-containing protein</fullName>
    </recommendedName>
</protein>
<dbReference type="EMBL" id="JACRTP010000002">
    <property type="protein sequence ID" value="MBC8627965.1"/>
    <property type="molecule type" value="Genomic_DNA"/>
</dbReference>
<keyword evidence="1" id="KW-0472">Membrane</keyword>
<evidence type="ECO:0000313" key="2">
    <source>
        <dbReference type="EMBL" id="MBC8627965.1"/>
    </source>
</evidence>
<evidence type="ECO:0000313" key="3">
    <source>
        <dbReference type="Proteomes" id="UP000661649"/>
    </source>
</evidence>
<name>A0ABR7P966_9FIRM</name>
<keyword evidence="3" id="KW-1185">Reference proteome</keyword>
<organism evidence="2 3">
    <name type="scientific">Blautia stercoris</name>
    <dbReference type="NCBI Taxonomy" id="871664"/>
    <lineage>
        <taxon>Bacteria</taxon>
        <taxon>Bacillati</taxon>
        <taxon>Bacillota</taxon>
        <taxon>Clostridia</taxon>
        <taxon>Lachnospirales</taxon>
        <taxon>Lachnospiraceae</taxon>
        <taxon>Blautia</taxon>
    </lineage>
</organism>
<comment type="caution">
    <text evidence="2">The sequence shown here is derived from an EMBL/GenBank/DDBJ whole genome shotgun (WGS) entry which is preliminary data.</text>
</comment>
<evidence type="ECO:0000256" key="1">
    <source>
        <dbReference type="SAM" id="Phobius"/>
    </source>
</evidence>
<dbReference type="Proteomes" id="UP000661649">
    <property type="component" value="Unassembled WGS sequence"/>
</dbReference>
<proteinExistence type="predicted"/>
<dbReference type="RefSeq" id="WP_187558351.1">
    <property type="nucleotide sequence ID" value="NZ_JACRTP010000002.1"/>
</dbReference>
<gene>
    <name evidence="2" type="ORF">H8712_04955</name>
</gene>
<sequence>MKKPQMKEETRKKIDNFWYYYKIHVLVVVFILFVAGVFIKDIVTKVDYDYSVAFVTEEMMTDEEISSIQSVLEKEAEDLNGDGEIHVEMQNYTIPQGDSADPQLVAAGQTKLTVDIQDGTSMIFFLSPGCYESYKDSGVLPADESEYIKFSDCTGYEEAGSPKELGDLMGALRLVEDTKLKKDQNKMDYYEANKELFEKFTEKTLRSE</sequence>
<feature type="transmembrane region" description="Helical" evidence="1">
    <location>
        <begin position="20"/>
        <end position="39"/>
    </location>
</feature>
<keyword evidence="1" id="KW-0812">Transmembrane</keyword>
<keyword evidence="1" id="KW-1133">Transmembrane helix</keyword>
<reference evidence="2 3" key="1">
    <citation type="submission" date="2020-08" db="EMBL/GenBank/DDBJ databases">
        <title>Genome public.</title>
        <authorList>
            <person name="Liu C."/>
            <person name="Sun Q."/>
        </authorList>
    </citation>
    <scope>NUCLEOTIDE SEQUENCE [LARGE SCALE GENOMIC DNA]</scope>
    <source>
        <strain evidence="2 3">3_YM_SP_D4_24.mj</strain>
    </source>
</reference>
<accession>A0ABR7P966</accession>
<evidence type="ECO:0008006" key="4">
    <source>
        <dbReference type="Google" id="ProtNLM"/>
    </source>
</evidence>